<evidence type="ECO:0000313" key="2">
    <source>
        <dbReference type="Proteomes" id="UP000061468"/>
    </source>
</evidence>
<dbReference type="RefSeq" id="WP_015068554.1">
    <property type="nucleotide sequence ID" value="NZ_CAKMLI010000020.1"/>
</dbReference>
<keyword evidence="1" id="KW-0614">Plasmid</keyword>
<gene>
    <name evidence="1" type="ORF">AV942_20350</name>
</gene>
<sequence length="169" mass="19173">MDINEAQRVTGANNHQLALASYLKVDDCDLIEPNGVHGRNGNQVHCFRHKGTIYSVAHDSVPLQEDVLISFERDSWRIRKVNPKAPYVRFTDKAVLNQLATICPIDHQLLKINQQCHRVLMAHKSGLQVVFAYTAHIPDDIETYYFKGATVEGLQDMARIFDLDLTTSQ</sequence>
<dbReference type="EMBL" id="CP013929">
    <property type="protein sequence ID" value="AMJ80737.1"/>
    <property type="molecule type" value="Genomic_DNA"/>
</dbReference>
<organism evidence="1 2">
    <name type="scientific">Alteromonas mediterranea</name>
    <dbReference type="NCBI Taxonomy" id="314275"/>
    <lineage>
        <taxon>Bacteria</taxon>
        <taxon>Pseudomonadati</taxon>
        <taxon>Pseudomonadota</taxon>
        <taxon>Gammaproteobacteria</taxon>
        <taxon>Alteromonadales</taxon>
        <taxon>Alteromonadaceae</taxon>
        <taxon>Alteromonas/Salinimonas group</taxon>
        <taxon>Alteromonas</taxon>
    </lineage>
</organism>
<name>A0AAC9AEQ2_9ALTE</name>
<evidence type="ECO:0000313" key="1">
    <source>
        <dbReference type="EMBL" id="AMJ80737.1"/>
    </source>
</evidence>
<geneLocation type="plasmid" evidence="1 2">
    <name>pAMEDUM8_300</name>
</geneLocation>
<reference evidence="1 2" key="1">
    <citation type="submission" date="2015-12" db="EMBL/GenBank/DDBJ databases">
        <title>Intraspecies pangenome expansion in the marine bacterium Alteromonas.</title>
        <authorList>
            <person name="Lopez-Perez M."/>
            <person name="Rodriguez-Valera F."/>
        </authorList>
    </citation>
    <scope>NUCLEOTIDE SEQUENCE [LARGE SCALE GENOMIC DNA]</scope>
    <source>
        <strain evidence="1 2">UM8</strain>
        <plasmid evidence="1 2">pAMEDUM8_300</plasmid>
    </source>
</reference>
<protein>
    <submittedName>
        <fullName evidence="1">Uncharacterized protein</fullName>
    </submittedName>
</protein>
<dbReference type="Proteomes" id="UP000061468">
    <property type="component" value="Plasmid pAMEDUM8_300"/>
</dbReference>
<proteinExistence type="predicted"/>
<accession>A0AAC9AEQ2</accession>
<dbReference type="AlphaFoldDB" id="A0AAC9AEQ2"/>